<protein>
    <submittedName>
        <fullName evidence="1">Uncharacterized protein</fullName>
    </submittedName>
</protein>
<comment type="caution">
    <text evidence="1">The sequence shown here is derived from an EMBL/GenBank/DDBJ whole genome shotgun (WGS) entry which is preliminary data.</text>
</comment>
<dbReference type="AlphaFoldDB" id="A0A9D4GBX4"/>
<evidence type="ECO:0000313" key="2">
    <source>
        <dbReference type="Proteomes" id="UP000828390"/>
    </source>
</evidence>
<name>A0A9D4GBX4_DREPO</name>
<sequence>MLSLDITHMTIVVENGSDGLFKILQDTNIAILELRTANCASMASVIMYTLKKLTKLRLRGTYSGRCTLQLPATLQCISLQEVDVQLCGCVAC</sequence>
<dbReference type="EMBL" id="JAIWYP010000006">
    <property type="protein sequence ID" value="KAH3812548.1"/>
    <property type="molecule type" value="Genomic_DNA"/>
</dbReference>
<dbReference type="Proteomes" id="UP000828390">
    <property type="component" value="Unassembled WGS sequence"/>
</dbReference>
<keyword evidence="2" id="KW-1185">Reference proteome</keyword>
<evidence type="ECO:0000313" key="1">
    <source>
        <dbReference type="EMBL" id="KAH3812548.1"/>
    </source>
</evidence>
<accession>A0A9D4GBX4</accession>
<gene>
    <name evidence="1" type="ORF">DPMN_140983</name>
</gene>
<proteinExistence type="predicted"/>
<reference evidence="1" key="1">
    <citation type="journal article" date="2019" name="bioRxiv">
        <title>The Genome of the Zebra Mussel, Dreissena polymorpha: A Resource for Invasive Species Research.</title>
        <authorList>
            <person name="McCartney M.A."/>
            <person name="Auch B."/>
            <person name="Kono T."/>
            <person name="Mallez S."/>
            <person name="Zhang Y."/>
            <person name="Obille A."/>
            <person name="Becker A."/>
            <person name="Abrahante J.E."/>
            <person name="Garbe J."/>
            <person name="Badalamenti J.P."/>
            <person name="Herman A."/>
            <person name="Mangelson H."/>
            <person name="Liachko I."/>
            <person name="Sullivan S."/>
            <person name="Sone E.D."/>
            <person name="Koren S."/>
            <person name="Silverstein K.A.T."/>
            <person name="Beckman K.B."/>
            <person name="Gohl D.M."/>
        </authorList>
    </citation>
    <scope>NUCLEOTIDE SEQUENCE</scope>
    <source>
        <strain evidence="1">Duluth1</strain>
        <tissue evidence="1">Whole animal</tissue>
    </source>
</reference>
<reference evidence="1" key="2">
    <citation type="submission" date="2020-11" db="EMBL/GenBank/DDBJ databases">
        <authorList>
            <person name="McCartney M.A."/>
            <person name="Auch B."/>
            <person name="Kono T."/>
            <person name="Mallez S."/>
            <person name="Becker A."/>
            <person name="Gohl D.M."/>
            <person name="Silverstein K.A.T."/>
            <person name="Koren S."/>
            <person name="Bechman K.B."/>
            <person name="Herman A."/>
            <person name="Abrahante J.E."/>
            <person name="Garbe J."/>
        </authorList>
    </citation>
    <scope>NUCLEOTIDE SEQUENCE</scope>
    <source>
        <strain evidence="1">Duluth1</strain>
        <tissue evidence="1">Whole animal</tissue>
    </source>
</reference>
<organism evidence="1 2">
    <name type="scientific">Dreissena polymorpha</name>
    <name type="common">Zebra mussel</name>
    <name type="synonym">Mytilus polymorpha</name>
    <dbReference type="NCBI Taxonomy" id="45954"/>
    <lineage>
        <taxon>Eukaryota</taxon>
        <taxon>Metazoa</taxon>
        <taxon>Spiralia</taxon>
        <taxon>Lophotrochozoa</taxon>
        <taxon>Mollusca</taxon>
        <taxon>Bivalvia</taxon>
        <taxon>Autobranchia</taxon>
        <taxon>Heteroconchia</taxon>
        <taxon>Euheterodonta</taxon>
        <taxon>Imparidentia</taxon>
        <taxon>Neoheterodontei</taxon>
        <taxon>Myida</taxon>
        <taxon>Dreissenoidea</taxon>
        <taxon>Dreissenidae</taxon>
        <taxon>Dreissena</taxon>
    </lineage>
</organism>